<reference evidence="12" key="1">
    <citation type="submission" date="2022-07" db="EMBL/GenBank/DDBJ databases">
        <title>Phylogenomic reconstructions and comparative analyses of Kickxellomycotina fungi.</title>
        <authorList>
            <person name="Reynolds N.K."/>
            <person name="Stajich J.E."/>
            <person name="Barry K."/>
            <person name="Grigoriev I.V."/>
            <person name="Crous P."/>
            <person name="Smith M.E."/>
        </authorList>
    </citation>
    <scope>NUCLEOTIDE SEQUENCE</scope>
    <source>
        <strain evidence="12">RSA 567</strain>
    </source>
</reference>
<dbReference type="AlphaFoldDB" id="A0A9W8B7S5"/>
<dbReference type="CDD" id="cd06223">
    <property type="entry name" value="PRTases_typeI"/>
    <property type="match status" value="1"/>
</dbReference>
<evidence type="ECO:0000256" key="4">
    <source>
        <dbReference type="ARBA" id="ARBA00004659"/>
    </source>
</evidence>
<dbReference type="GO" id="GO:0006166">
    <property type="term" value="P:purine ribonucleoside salvage"/>
    <property type="evidence" value="ECO:0007669"/>
    <property type="project" value="UniProtKB-KW"/>
</dbReference>
<dbReference type="InterPro" id="IPR000836">
    <property type="entry name" value="PRTase_dom"/>
</dbReference>
<dbReference type="HAMAP" id="MF_00004">
    <property type="entry name" value="Aden_phosphoribosyltr"/>
    <property type="match status" value="1"/>
</dbReference>
<name>A0A9W8B7S5_9FUNG</name>
<evidence type="ECO:0000256" key="5">
    <source>
        <dbReference type="ARBA" id="ARBA00008391"/>
    </source>
</evidence>
<keyword evidence="8 12" id="KW-0328">Glycosyltransferase</keyword>
<dbReference type="EC" id="2.4.2.7" evidence="6"/>
<comment type="function">
    <text evidence="2">Catalyzes a salvage reaction resulting in the formation of AMP, that is energically less costly than de novo synthesis.</text>
</comment>
<evidence type="ECO:0000313" key="13">
    <source>
        <dbReference type="Proteomes" id="UP001151582"/>
    </source>
</evidence>
<evidence type="ECO:0000256" key="6">
    <source>
        <dbReference type="ARBA" id="ARBA00011893"/>
    </source>
</evidence>
<dbReference type="Gene3D" id="3.40.50.2020">
    <property type="match status" value="1"/>
</dbReference>
<comment type="catalytic activity">
    <reaction evidence="1">
        <text>AMP + diphosphate = 5-phospho-alpha-D-ribose 1-diphosphate + adenine</text>
        <dbReference type="Rhea" id="RHEA:16609"/>
        <dbReference type="ChEBI" id="CHEBI:16708"/>
        <dbReference type="ChEBI" id="CHEBI:33019"/>
        <dbReference type="ChEBI" id="CHEBI:58017"/>
        <dbReference type="ChEBI" id="CHEBI:456215"/>
        <dbReference type="EC" id="2.4.2.7"/>
    </reaction>
</comment>
<sequence length="177" mass="19156">MAFDAAYIRSLLRTIPDFPQKGIQFIDIFPLFQSPAAVKMVIDHIVGHVKSSISKSIDAVVGLDARGFLFGPLVAQQLGVAFAPVRKQGKLPGNTVQVSYAKEYGEDIFEMEADSIQAGHNVLIIDDLMATGGSARAAGELVKKKGGRVCTYVFLVELVELQGVDQLDAPVFSLLKY</sequence>
<comment type="pathway">
    <text evidence="4">Purine metabolism; AMP biosynthesis via salvage pathway; AMP from adenine: step 1/1.</text>
</comment>
<dbReference type="Pfam" id="PF00156">
    <property type="entry name" value="Pribosyltran"/>
    <property type="match status" value="1"/>
</dbReference>
<evidence type="ECO:0000256" key="2">
    <source>
        <dbReference type="ARBA" id="ARBA00003968"/>
    </source>
</evidence>
<dbReference type="GO" id="GO:0003999">
    <property type="term" value="F:adenine phosphoribosyltransferase activity"/>
    <property type="evidence" value="ECO:0007669"/>
    <property type="project" value="UniProtKB-EC"/>
</dbReference>
<proteinExistence type="inferred from homology"/>
<dbReference type="SUPFAM" id="SSF53271">
    <property type="entry name" value="PRTase-like"/>
    <property type="match status" value="1"/>
</dbReference>
<dbReference type="PANTHER" id="PTHR32315">
    <property type="entry name" value="ADENINE PHOSPHORIBOSYLTRANSFERASE"/>
    <property type="match status" value="1"/>
</dbReference>
<dbReference type="FunFam" id="3.40.50.2020:FF:000021">
    <property type="entry name" value="Adenine phosphoribosyltransferase"/>
    <property type="match status" value="1"/>
</dbReference>
<evidence type="ECO:0000256" key="10">
    <source>
        <dbReference type="ARBA" id="ARBA00022726"/>
    </source>
</evidence>
<evidence type="ECO:0000313" key="12">
    <source>
        <dbReference type="EMBL" id="KAJ1985385.1"/>
    </source>
</evidence>
<feature type="domain" description="Phosphoribosyltransferase" evidence="11">
    <location>
        <begin position="37"/>
        <end position="154"/>
    </location>
</feature>
<dbReference type="GO" id="GO:0002055">
    <property type="term" value="F:adenine binding"/>
    <property type="evidence" value="ECO:0007669"/>
    <property type="project" value="TreeGrafter"/>
</dbReference>
<dbReference type="GO" id="GO:0016208">
    <property type="term" value="F:AMP binding"/>
    <property type="evidence" value="ECO:0007669"/>
    <property type="project" value="TreeGrafter"/>
</dbReference>
<comment type="caution">
    <text evidence="12">The sequence shown here is derived from an EMBL/GenBank/DDBJ whole genome shotgun (WGS) entry which is preliminary data.</text>
</comment>
<comment type="similarity">
    <text evidence="5">Belongs to the purine/pyrimidine phosphoribosyltransferase family.</text>
</comment>
<dbReference type="NCBIfam" id="NF002634">
    <property type="entry name" value="PRK02304.1-3"/>
    <property type="match status" value="1"/>
</dbReference>
<dbReference type="GO" id="GO:0006168">
    <property type="term" value="P:adenine salvage"/>
    <property type="evidence" value="ECO:0007669"/>
    <property type="project" value="InterPro"/>
</dbReference>
<evidence type="ECO:0000256" key="1">
    <source>
        <dbReference type="ARBA" id="ARBA00000868"/>
    </source>
</evidence>
<comment type="subcellular location">
    <subcellularLocation>
        <location evidence="3">Cytoplasm</location>
    </subcellularLocation>
</comment>
<dbReference type="EMBL" id="JANBQB010000001">
    <property type="protein sequence ID" value="KAJ1985385.1"/>
    <property type="molecule type" value="Genomic_DNA"/>
</dbReference>
<keyword evidence="7" id="KW-0963">Cytoplasm</keyword>
<accession>A0A9W8B7S5</accession>
<evidence type="ECO:0000256" key="7">
    <source>
        <dbReference type="ARBA" id="ARBA00022490"/>
    </source>
</evidence>
<protein>
    <recommendedName>
        <fullName evidence="6">adenine phosphoribosyltransferase</fullName>
        <ecNumber evidence="6">2.4.2.7</ecNumber>
    </recommendedName>
</protein>
<dbReference type="NCBIfam" id="TIGR01090">
    <property type="entry name" value="apt"/>
    <property type="match status" value="1"/>
</dbReference>
<dbReference type="GO" id="GO:0044209">
    <property type="term" value="P:AMP salvage"/>
    <property type="evidence" value="ECO:0007669"/>
    <property type="project" value="TreeGrafter"/>
</dbReference>
<evidence type="ECO:0000259" key="11">
    <source>
        <dbReference type="Pfam" id="PF00156"/>
    </source>
</evidence>
<keyword evidence="9 12" id="KW-0808">Transferase</keyword>
<keyword evidence="13" id="KW-1185">Reference proteome</keyword>
<dbReference type="InterPro" id="IPR050054">
    <property type="entry name" value="UPRTase/APRTase"/>
</dbReference>
<keyword evidence="10" id="KW-0660">Purine salvage</keyword>
<dbReference type="GO" id="GO:0005737">
    <property type="term" value="C:cytoplasm"/>
    <property type="evidence" value="ECO:0007669"/>
    <property type="project" value="UniProtKB-SubCell"/>
</dbReference>
<evidence type="ECO:0000256" key="9">
    <source>
        <dbReference type="ARBA" id="ARBA00022679"/>
    </source>
</evidence>
<dbReference type="InterPro" id="IPR029057">
    <property type="entry name" value="PRTase-like"/>
</dbReference>
<evidence type="ECO:0000256" key="8">
    <source>
        <dbReference type="ARBA" id="ARBA00022676"/>
    </source>
</evidence>
<dbReference type="Proteomes" id="UP001151582">
    <property type="component" value="Unassembled WGS sequence"/>
</dbReference>
<dbReference type="NCBIfam" id="NF002636">
    <property type="entry name" value="PRK02304.1-5"/>
    <property type="match status" value="1"/>
</dbReference>
<evidence type="ECO:0000256" key="3">
    <source>
        <dbReference type="ARBA" id="ARBA00004496"/>
    </source>
</evidence>
<dbReference type="OrthoDB" id="363185at2759"/>
<gene>
    <name evidence="12" type="primary">APT1</name>
    <name evidence="12" type="ORF">H4R34_000039</name>
</gene>
<organism evidence="12 13">
    <name type="scientific">Dimargaris verticillata</name>
    <dbReference type="NCBI Taxonomy" id="2761393"/>
    <lineage>
        <taxon>Eukaryota</taxon>
        <taxon>Fungi</taxon>
        <taxon>Fungi incertae sedis</taxon>
        <taxon>Zoopagomycota</taxon>
        <taxon>Kickxellomycotina</taxon>
        <taxon>Dimargaritomycetes</taxon>
        <taxon>Dimargaritales</taxon>
        <taxon>Dimargaritaceae</taxon>
        <taxon>Dimargaris</taxon>
    </lineage>
</organism>
<dbReference type="InterPro" id="IPR005764">
    <property type="entry name" value="Ade_phspho_trans"/>
</dbReference>
<dbReference type="PANTHER" id="PTHR32315:SF3">
    <property type="entry name" value="ADENINE PHOSPHORIBOSYLTRANSFERASE"/>
    <property type="match status" value="1"/>
</dbReference>